<evidence type="ECO:0000313" key="1">
    <source>
        <dbReference type="EMBL" id="JAH86593.1"/>
    </source>
</evidence>
<reference evidence="1" key="2">
    <citation type="journal article" date="2015" name="Fish Shellfish Immunol.">
        <title>Early steps in the European eel (Anguilla anguilla)-Vibrio vulnificus interaction in the gills: Role of the RtxA13 toxin.</title>
        <authorList>
            <person name="Callol A."/>
            <person name="Pajuelo D."/>
            <person name="Ebbesson L."/>
            <person name="Teles M."/>
            <person name="MacKenzie S."/>
            <person name="Amaro C."/>
        </authorList>
    </citation>
    <scope>NUCLEOTIDE SEQUENCE</scope>
</reference>
<reference evidence="1" key="1">
    <citation type="submission" date="2014-11" db="EMBL/GenBank/DDBJ databases">
        <authorList>
            <person name="Amaro Gonzalez C."/>
        </authorList>
    </citation>
    <scope>NUCLEOTIDE SEQUENCE</scope>
</reference>
<proteinExistence type="predicted"/>
<protein>
    <submittedName>
        <fullName evidence="1">Uncharacterized protein</fullName>
    </submittedName>
</protein>
<accession>A0A0E9WAS7</accession>
<name>A0A0E9WAS7_ANGAN</name>
<dbReference type="AlphaFoldDB" id="A0A0E9WAS7"/>
<dbReference type="EMBL" id="GBXM01021984">
    <property type="protein sequence ID" value="JAH86593.1"/>
    <property type="molecule type" value="Transcribed_RNA"/>
</dbReference>
<sequence>MQQRVLSSLCRGHGAVDCKLSLSPPSLSLAFSFPLSLDH</sequence>
<organism evidence="1">
    <name type="scientific">Anguilla anguilla</name>
    <name type="common">European freshwater eel</name>
    <name type="synonym">Muraena anguilla</name>
    <dbReference type="NCBI Taxonomy" id="7936"/>
    <lineage>
        <taxon>Eukaryota</taxon>
        <taxon>Metazoa</taxon>
        <taxon>Chordata</taxon>
        <taxon>Craniata</taxon>
        <taxon>Vertebrata</taxon>
        <taxon>Euteleostomi</taxon>
        <taxon>Actinopterygii</taxon>
        <taxon>Neopterygii</taxon>
        <taxon>Teleostei</taxon>
        <taxon>Anguilliformes</taxon>
        <taxon>Anguillidae</taxon>
        <taxon>Anguilla</taxon>
    </lineage>
</organism>